<dbReference type="PIRSF" id="PIRSF002741">
    <property type="entry name" value="MppA"/>
    <property type="match status" value="1"/>
</dbReference>
<gene>
    <name evidence="5" type="ORF">UFOPK3937_00629</name>
</gene>
<dbReference type="Gene3D" id="3.40.190.10">
    <property type="entry name" value="Periplasmic binding protein-like II"/>
    <property type="match status" value="1"/>
</dbReference>
<dbReference type="Gene3D" id="3.10.105.10">
    <property type="entry name" value="Dipeptide-binding Protein, Domain 3"/>
    <property type="match status" value="1"/>
</dbReference>
<proteinExistence type="inferred from homology"/>
<accession>A0A6J7MDV7</accession>
<reference evidence="5" key="1">
    <citation type="submission" date="2020-05" db="EMBL/GenBank/DDBJ databases">
        <authorList>
            <person name="Chiriac C."/>
            <person name="Salcher M."/>
            <person name="Ghai R."/>
            <person name="Kavagutti S V."/>
        </authorList>
    </citation>
    <scope>NUCLEOTIDE SEQUENCE</scope>
</reference>
<protein>
    <submittedName>
        <fullName evidence="5">Unannotated protein</fullName>
    </submittedName>
</protein>
<dbReference type="SUPFAM" id="SSF53850">
    <property type="entry name" value="Periplasmic binding protein-like II"/>
    <property type="match status" value="1"/>
</dbReference>
<dbReference type="AlphaFoldDB" id="A0A6J7MDV7"/>
<evidence type="ECO:0000259" key="4">
    <source>
        <dbReference type="Pfam" id="PF00496"/>
    </source>
</evidence>
<evidence type="ECO:0000313" key="5">
    <source>
        <dbReference type="EMBL" id="CAB4979151.1"/>
    </source>
</evidence>
<sequence>MDQEKDDTGANLGPWGNSVSRRNILVGAGGVGVLAGVGILAGCSSNSDTADSAATDAGATKTGGILDGIMTQQIPSSLDPITNAQGAALNAAGPCHDWLEWVTVQGDLYPSLAETVSQDDPKTITYKLNSGVKFQNGEAVNAQAVADLIAWVQVKKNGAWLNSRFEGVKTEVVDELTIKILLPKPDVTFRFAVTRLPIVAVSTMAAQALTPSGCGPYKFDSWVQGSYVQYKKDPGYRNADAITLDGIKMEHFADANAGTQAFLAGGKNWVYPSSLSQAKDLKARSAAGEFKYLPAEPGVCYLINNCKTGPTKDPNVRKAIRLALDRGAMVEGAFNGVSRPLYSMLKPESSFYVPELEYERNITEAKALMAKAGMAKGFKEKIYTPNVDYFIGLSTIMKANLAEIGIEITVEIEETAAVIDRMFNKKDFNMVVLGDALSPEVSELPEYYLRSTGTRNCGKYVNKEVDKLLDQGLAEVDQAKRVEIYKKIQMITLLDDTAFIPLVAEQLPAAYKGSNFDEFAGGFIQYIIWPKAQLTA</sequence>
<dbReference type="InterPro" id="IPR030678">
    <property type="entry name" value="Peptide/Ni-bd"/>
</dbReference>
<evidence type="ECO:0000256" key="1">
    <source>
        <dbReference type="ARBA" id="ARBA00005695"/>
    </source>
</evidence>
<evidence type="ECO:0000256" key="2">
    <source>
        <dbReference type="ARBA" id="ARBA00022448"/>
    </source>
</evidence>
<organism evidence="5">
    <name type="scientific">freshwater metagenome</name>
    <dbReference type="NCBI Taxonomy" id="449393"/>
    <lineage>
        <taxon>unclassified sequences</taxon>
        <taxon>metagenomes</taxon>
        <taxon>ecological metagenomes</taxon>
    </lineage>
</organism>
<dbReference type="PANTHER" id="PTHR30290:SF9">
    <property type="entry name" value="OLIGOPEPTIDE-BINDING PROTEIN APPA"/>
    <property type="match status" value="1"/>
</dbReference>
<feature type="domain" description="Solute-binding protein family 5" evidence="4">
    <location>
        <begin position="108"/>
        <end position="438"/>
    </location>
</feature>
<evidence type="ECO:0000256" key="3">
    <source>
        <dbReference type="ARBA" id="ARBA00022729"/>
    </source>
</evidence>
<dbReference type="InterPro" id="IPR039424">
    <property type="entry name" value="SBP_5"/>
</dbReference>
<dbReference type="CDD" id="cd00995">
    <property type="entry name" value="PBP2_NikA_DppA_OppA_like"/>
    <property type="match status" value="1"/>
</dbReference>
<dbReference type="EMBL" id="CAFBOJ010000055">
    <property type="protein sequence ID" value="CAB4979151.1"/>
    <property type="molecule type" value="Genomic_DNA"/>
</dbReference>
<dbReference type="GO" id="GO:0042597">
    <property type="term" value="C:periplasmic space"/>
    <property type="evidence" value="ECO:0007669"/>
    <property type="project" value="UniProtKB-ARBA"/>
</dbReference>
<dbReference type="Gene3D" id="3.90.76.10">
    <property type="entry name" value="Dipeptide-binding Protein, Domain 1"/>
    <property type="match status" value="1"/>
</dbReference>
<keyword evidence="2" id="KW-0813">Transport</keyword>
<comment type="similarity">
    <text evidence="1">Belongs to the bacterial solute-binding protein 5 family.</text>
</comment>
<dbReference type="PANTHER" id="PTHR30290">
    <property type="entry name" value="PERIPLASMIC BINDING COMPONENT OF ABC TRANSPORTER"/>
    <property type="match status" value="1"/>
</dbReference>
<name>A0A6J7MDV7_9ZZZZ</name>
<dbReference type="InterPro" id="IPR000914">
    <property type="entry name" value="SBP_5_dom"/>
</dbReference>
<dbReference type="GO" id="GO:0043190">
    <property type="term" value="C:ATP-binding cassette (ABC) transporter complex"/>
    <property type="evidence" value="ECO:0007669"/>
    <property type="project" value="InterPro"/>
</dbReference>
<dbReference type="GO" id="GO:1904680">
    <property type="term" value="F:peptide transmembrane transporter activity"/>
    <property type="evidence" value="ECO:0007669"/>
    <property type="project" value="TreeGrafter"/>
</dbReference>
<dbReference type="Pfam" id="PF00496">
    <property type="entry name" value="SBP_bac_5"/>
    <property type="match status" value="1"/>
</dbReference>
<dbReference type="GO" id="GO:0015833">
    <property type="term" value="P:peptide transport"/>
    <property type="evidence" value="ECO:0007669"/>
    <property type="project" value="TreeGrafter"/>
</dbReference>
<keyword evidence="3" id="KW-0732">Signal</keyword>